<organism evidence="7 8">
    <name type="scientific">Sporosarcina pasteurii</name>
    <name type="common">Bacillus pasteurii</name>
    <dbReference type="NCBI Taxonomy" id="1474"/>
    <lineage>
        <taxon>Bacteria</taxon>
        <taxon>Bacillati</taxon>
        <taxon>Bacillota</taxon>
        <taxon>Bacilli</taxon>
        <taxon>Bacillales</taxon>
        <taxon>Caryophanaceae</taxon>
        <taxon>Sporosarcina</taxon>
    </lineage>
</organism>
<sequence>MVIGNLITLPFIYDFDGALERLAGDPVNSVDILNRSIRFPMEEGNVVTLQATGMKEAPSFVLNGILNDVQLNTVKDIFHFNQPLEDIHLHFQDTDLAPIFNIHEGTPLVRSFSLYGTLMRSIIHQQLNMSFANTLTMRFIKAFGTEIDGVLQYPLPEVIANLEVSTLRDMQFSSRKAEYLIGLSQAVASGSLDLEKLQRLEDKEVIDILTNYRGVGPWTAQSFLMSGLGRQNLFPVADIGLQNALKNLWGMDKKPTREEIIARFPTWSPYLSYAALYLWRSIEKNSFSSK</sequence>
<dbReference type="GO" id="GO:0032993">
    <property type="term" value="C:protein-DNA complex"/>
    <property type="evidence" value="ECO:0007669"/>
    <property type="project" value="TreeGrafter"/>
</dbReference>
<dbReference type="EMBL" id="UGYZ01000002">
    <property type="protein sequence ID" value="SUJ00189.1"/>
    <property type="molecule type" value="Genomic_DNA"/>
</dbReference>
<dbReference type="FunFam" id="1.10.340.30:FF:000004">
    <property type="entry name" value="DNA-3-methyladenine glycosylase II"/>
    <property type="match status" value="1"/>
</dbReference>
<evidence type="ECO:0000256" key="4">
    <source>
        <dbReference type="ARBA" id="ARBA00022763"/>
    </source>
</evidence>
<keyword evidence="7" id="KW-0326">Glycosidase</keyword>
<evidence type="ECO:0000256" key="5">
    <source>
        <dbReference type="ARBA" id="ARBA00023204"/>
    </source>
</evidence>
<dbReference type="CDD" id="cd00056">
    <property type="entry name" value="ENDO3c"/>
    <property type="match status" value="1"/>
</dbReference>
<dbReference type="GO" id="GO:0032131">
    <property type="term" value="F:alkylated DNA binding"/>
    <property type="evidence" value="ECO:0007669"/>
    <property type="project" value="TreeGrafter"/>
</dbReference>
<dbReference type="Gene3D" id="1.10.1670.40">
    <property type="match status" value="1"/>
</dbReference>
<comment type="similarity">
    <text evidence="2">Belongs to the alkylbase DNA glycosidase AlkA family.</text>
</comment>
<dbReference type="Proteomes" id="UP000254519">
    <property type="component" value="Unassembled WGS sequence"/>
</dbReference>
<dbReference type="EC" id="3.2.2.21" evidence="3"/>
<name>A0A380BEJ8_SPOPA</name>
<evidence type="ECO:0000313" key="7">
    <source>
        <dbReference type="EMBL" id="SUJ00189.1"/>
    </source>
</evidence>
<keyword evidence="4" id="KW-0227">DNA damage</keyword>
<dbReference type="InterPro" id="IPR011257">
    <property type="entry name" value="DNA_glycosylase"/>
</dbReference>
<protein>
    <recommendedName>
        <fullName evidence="3">DNA-3-methyladenine glycosylase II</fullName>
        <ecNumber evidence="3">3.2.2.21</ecNumber>
    </recommendedName>
</protein>
<dbReference type="Gene3D" id="1.10.340.30">
    <property type="entry name" value="Hypothetical protein, domain 2"/>
    <property type="match status" value="1"/>
</dbReference>
<comment type="catalytic activity">
    <reaction evidence="1">
        <text>Hydrolysis of alkylated DNA, releasing 3-methyladenine, 3-methylguanine, 7-methylguanine and 7-methyladenine.</text>
        <dbReference type="EC" id="3.2.2.21"/>
    </reaction>
</comment>
<keyword evidence="7" id="KW-0378">Hydrolase</keyword>
<dbReference type="GO" id="GO:0005737">
    <property type="term" value="C:cytoplasm"/>
    <property type="evidence" value="ECO:0007669"/>
    <property type="project" value="TreeGrafter"/>
</dbReference>
<dbReference type="GO" id="GO:0006307">
    <property type="term" value="P:DNA alkylation repair"/>
    <property type="evidence" value="ECO:0007669"/>
    <property type="project" value="TreeGrafter"/>
</dbReference>
<dbReference type="RefSeq" id="WP_311157219.1">
    <property type="nucleotide sequence ID" value="NZ_CP038012.1"/>
</dbReference>
<proteinExistence type="inferred from homology"/>
<dbReference type="AlphaFoldDB" id="A0A380BEJ8"/>
<evidence type="ECO:0000313" key="8">
    <source>
        <dbReference type="Proteomes" id="UP000254519"/>
    </source>
</evidence>
<dbReference type="GO" id="GO:0006285">
    <property type="term" value="P:base-excision repair, AP site formation"/>
    <property type="evidence" value="ECO:0007669"/>
    <property type="project" value="TreeGrafter"/>
</dbReference>
<dbReference type="GO" id="GO:0008725">
    <property type="term" value="F:DNA-3-methyladenine glycosylase activity"/>
    <property type="evidence" value="ECO:0007669"/>
    <property type="project" value="TreeGrafter"/>
</dbReference>
<dbReference type="PANTHER" id="PTHR43003:SF5">
    <property type="entry name" value="DNA-3-METHYLADENINE GLYCOSYLASE"/>
    <property type="match status" value="1"/>
</dbReference>
<dbReference type="SUPFAM" id="SSF48150">
    <property type="entry name" value="DNA-glycosylase"/>
    <property type="match status" value="1"/>
</dbReference>
<keyword evidence="5" id="KW-0234">DNA repair</keyword>
<dbReference type="InterPro" id="IPR003265">
    <property type="entry name" value="HhH-GPD_domain"/>
</dbReference>
<reference evidence="7 8" key="1">
    <citation type="submission" date="2018-06" db="EMBL/GenBank/DDBJ databases">
        <authorList>
            <consortium name="Pathogen Informatics"/>
            <person name="Doyle S."/>
        </authorList>
    </citation>
    <scope>NUCLEOTIDE SEQUENCE [LARGE SCALE GENOMIC DNA]</scope>
    <source>
        <strain evidence="8">ATCC 11859 / DSM 33 / NCIB 8841 / NCTC 4822</strain>
    </source>
</reference>
<evidence type="ECO:0000256" key="3">
    <source>
        <dbReference type="ARBA" id="ARBA00012000"/>
    </source>
</evidence>
<dbReference type="Pfam" id="PF00730">
    <property type="entry name" value="HhH-GPD"/>
    <property type="match status" value="1"/>
</dbReference>
<dbReference type="InterPro" id="IPR051912">
    <property type="entry name" value="Alkylbase_DNA_Glycosylase/TA"/>
</dbReference>
<evidence type="ECO:0000259" key="6">
    <source>
        <dbReference type="SMART" id="SM00478"/>
    </source>
</evidence>
<dbReference type="SMART" id="SM00478">
    <property type="entry name" value="ENDO3c"/>
    <property type="match status" value="1"/>
</dbReference>
<dbReference type="GO" id="GO:0043916">
    <property type="term" value="F:DNA-7-methylguanine glycosylase activity"/>
    <property type="evidence" value="ECO:0007669"/>
    <property type="project" value="TreeGrafter"/>
</dbReference>
<dbReference type="PANTHER" id="PTHR43003">
    <property type="entry name" value="DNA-3-METHYLADENINE GLYCOSYLASE"/>
    <property type="match status" value="1"/>
</dbReference>
<feature type="domain" description="HhH-GPD" evidence="6">
    <location>
        <begin position="123"/>
        <end position="283"/>
    </location>
</feature>
<keyword evidence="8" id="KW-1185">Reference proteome</keyword>
<evidence type="ECO:0000256" key="2">
    <source>
        <dbReference type="ARBA" id="ARBA00010817"/>
    </source>
</evidence>
<evidence type="ECO:0000256" key="1">
    <source>
        <dbReference type="ARBA" id="ARBA00000086"/>
    </source>
</evidence>
<gene>
    <name evidence="7" type="primary">alkA</name>
    <name evidence="7" type="ORF">NCTC4822_00863</name>
</gene>
<accession>A0A380BEJ8</accession>